<keyword evidence="3" id="KW-1003">Cell membrane</keyword>
<dbReference type="PANTHER" id="PTHR43744:SF9">
    <property type="entry name" value="POLYGALACTURONAN_RHAMNOGALACTURONAN TRANSPORT SYSTEM PERMEASE PROTEIN YTCP"/>
    <property type="match status" value="1"/>
</dbReference>
<feature type="transmembrane region" description="Helical" evidence="7">
    <location>
        <begin position="251"/>
        <end position="270"/>
    </location>
</feature>
<accession>A0A968GK33</accession>
<evidence type="ECO:0000256" key="7">
    <source>
        <dbReference type="RuleBase" id="RU363032"/>
    </source>
</evidence>
<dbReference type="EMBL" id="JAATLM010000002">
    <property type="protein sequence ID" value="NIZ70155.1"/>
    <property type="molecule type" value="Genomic_DNA"/>
</dbReference>
<keyword evidence="2 7" id="KW-0813">Transport</keyword>
<protein>
    <submittedName>
        <fullName evidence="9">Carbohydrate ABC transporter permease</fullName>
    </submittedName>
</protein>
<evidence type="ECO:0000256" key="6">
    <source>
        <dbReference type="ARBA" id="ARBA00023136"/>
    </source>
</evidence>
<gene>
    <name evidence="9" type="ORF">HCT48_08035</name>
</gene>
<keyword evidence="4 7" id="KW-0812">Transmembrane</keyword>
<dbReference type="PROSITE" id="PS50928">
    <property type="entry name" value="ABC_TM1"/>
    <property type="match status" value="1"/>
</dbReference>
<reference evidence="9" key="1">
    <citation type="submission" date="2020-03" db="EMBL/GenBank/DDBJ databases">
        <title>Spirochaetal bacteria isolated from arthropods constitute a novel genus Entomospira genus novum within the order Spirochaetales.</title>
        <authorList>
            <person name="Grana-Miraglia L."/>
            <person name="Sikutova S."/>
            <person name="Fingerle V."/>
            <person name="Sing A."/>
            <person name="Castillo-Ramirez S."/>
            <person name="Margos G."/>
            <person name="Rudolf I."/>
        </authorList>
    </citation>
    <scope>NUCLEOTIDE SEQUENCE</scope>
    <source>
        <strain evidence="9">BR149</strain>
    </source>
</reference>
<keyword evidence="5 7" id="KW-1133">Transmembrane helix</keyword>
<feature type="transmembrane region" description="Helical" evidence="7">
    <location>
        <begin position="176"/>
        <end position="195"/>
    </location>
</feature>
<evidence type="ECO:0000256" key="2">
    <source>
        <dbReference type="ARBA" id="ARBA00022448"/>
    </source>
</evidence>
<comment type="similarity">
    <text evidence="7">Belongs to the binding-protein-dependent transport system permease family.</text>
</comment>
<dbReference type="RefSeq" id="WP_167696431.1">
    <property type="nucleotide sequence ID" value="NZ_CP118182.1"/>
</dbReference>
<feature type="transmembrane region" description="Helical" evidence="7">
    <location>
        <begin position="134"/>
        <end position="155"/>
    </location>
</feature>
<feature type="transmembrane region" description="Helical" evidence="7">
    <location>
        <begin position="64"/>
        <end position="91"/>
    </location>
</feature>
<dbReference type="InterPro" id="IPR000515">
    <property type="entry name" value="MetI-like"/>
</dbReference>
<organism evidence="9 10">
    <name type="scientific">Entomospira culicis</name>
    <dbReference type="NCBI Taxonomy" id="2719989"/>
    <lineage>
        <taxon>Bacteria</taxon>
        <taxon>Pseudomonadati</taxon>
        <taxon>Spirochaetota</taxon>
        <taxon>Spirochaetia</taxon>
        <taxon>Spirochaetales</taxon>
        <taxon>Spirochaetaceae</taxon>
        <taxon>Entomospira</taxon>
    </lineage>
</organism>
<dbReference type="PANTHER" id="PTHR43744">
    <property type="entry name" value="ABC TRANSPORTER PERMEASE PROTEIN MG189-RELATED-RELATED"/>
    <property type="match status" value="1"/>
</dbReference>
<evidence type="ECO:0000256" key="4">
    <source>
        <dbReference type="ARBA" id="ARBA00022692"/>
    </source>
</evidence>
<evidence type="ECO:0000256" key="5">
    <source>
        <dbReference type="ARBA" id="ARBA00022989"/>
    </source>
</evidence>
<dbReference type="Gene3D" id="1.10.3720.10">
    <property type="entry name" value="MetI-like"/>
    <property type="match status" value="1"/>
</dbReference>
<proteinExistence type="inferred from homology"/>
<evidence type="ECO:0000256" key="3">
    <source>
        <dbReference type="ARBA" id="ARBA00022475"/>
    </source>
</evidence>
<name>A0A968GK33_9SPIO</name>
<feature type="transmembrane region" description="Helical" evidence="7">
    <location>
        <begin position="103"/>
        <end position="128"/>
    </location>
</feature>
<evidence type="ECO:0000259" key="8">
    <source>
        <dbReference type="PROSITE" id="PS50928"/>
    </source>
</evidence>
<dbReference type="InterPro" id="IPR035906">
    <property type="entry name" value="MetI-like_sf"/>
</dbReference>
<dbReference type="AlphaFoldDB" id="A0A968GK33"/>
<dbReference type="CDD" id="cd06261">
    <property type="entry name" value="TM_PBP2"/>
    <property type="match status" value="1"/>
</dbReference>
<feature type="domain" description="ABC transmembrane type-1" evidence="8">
    <location>
        <begin position="68"/>
        <end position="264"/>
    </location>
</feature>
<evidence type="ECO:0000313" key="9">
    <source>
        <dbReference type="EMBL" id="NIZ70155.1"/>
    </source>
</evidence>
<comment type="caution">
    <text evidence="9">The sequence shown here is derived from an EMBL/GenBank/DDBJ whole genome shotgun (WGS) entry which is preliminary data.</text>
</comment>
<sequence length="284" mass="32473">MVHRRSMMDHVNTAFMAIFTLSILIPLFNVLALSFSDPFAVDVFIWPKEFTTESYKQVFNDPRIYRAFVISILRTVVGVSTSIIFTGIVAYAMSKNDLWGRSLYMKMGILTMFIGGGMIPTFLLYRQLGLLNNFMVYIIPALFSFYNMIIFMNFFRELPKELEESARIDGASQWTIFFRIIIPLSIPVVLTIALFNGVGHWNDYMTAKLYIANKESIHPIQMFLYNMILASAARDMQNLPVEVGMTTTKSLQLATMVITTAPIVMVYPFIQKYFIKGMLVGSVK</sequence>
<keyword evidence="10" id="KW-1185">Reference proteome</keyword>
<evidence type="ECO:0000256" key="1">
    <source>
        <dbReference type="ARBA" id="ARBA00004651"/>
    </source>
</evidence>
<comment type="subcellular location">
    <subcellularLocation>
        <location evidence="1 7">Cell membrane</location>
        <topology evidence="1 7">Multi-pass membrane protein</topology>
    </subcellularLocation>
</comment>
<keyword evidence="6 7" id="KW-0472">Membrane</keyword>
<dbReference type="GO" id="GO:0055085">
    <property type="term" value="P:transmembrane transport"/>
    <property type="evidence" value="ECO:0007669"/>
    <property type="project" value="InterPro"/>
</dbReference>
<dbReference type="GO" id="GO:0005886">
    <property type="term" value="C:plasma membrane"/>
    <property type="evidence" value="ECO:0007669"/>
    <property type="project" value="UniProtKB-SubCell"/>
</dbReference>
<dbReference type="Pfam" id="PF00528">
    <property type="entry name" value="BPD_transp_1"/>
    <property type="match status" value="1"/>
</dbReference>
<evidence type="ECO:0000313" key="10">
    <source>
        <dbReference type="Proteomes" id="UP000778951"/>
    </source>
</evidence>
<dbReference type="SUPFAM" id="SSF161098">
    <property type="entry name" value="MetI-like"/>
    <property type="match status" value="1"/>
</dbReference>
<dbReference type="Proteomes" id="UP000778951">
    <property type="component" value="Unassembled WGS sequence"/>
</dbReference>